<reference evidence="2 3" key="1">
    <citation type="submission" date="2021-10" db="EMBL/GenBank/DDBJ databases">
        <title>Anaerobic single-cell dispensing facilitates the cultivation of human gut bacteria.</title>
        <authorList>
            <person name="Afrizal A."/>
        </authorList>
    </citation>
    <scope>NUCLEOTIDE SEQUENCE [LARGE SCALE GENOMIC DNA]</scope>
    <source>
        <strain evidence="2 3">CLA-AA-H200</strain>
    </source>
</reference>
<comment type="caution">
    <text evidence="2">The sequence shown here is derived from an EMBL/GenBank/DDBJ whole genome shotgun (WGS) entry which is preliminary data.</text>
</comment>
<accession>A0ABS8FWI8</accession>
<dbReference type="Proteomes" id="UP001198151">
    <property type="component" value="Unassembled WGS sequence"/>
</dbReference>
<dbReference type="Gene3D" id="3.40.630.30">
    <property type="match status" value="1"/>
</dbReference>
<dbReference type="Pfam" id="PF00583">
    <property type="entry name" value="Acetyltransf_1"/>
    <property type="match status" value="1"/>
</dbReference>
<protein>
    <submittedName>
        <fullName evidence="2">GNAT family N-acetyltransferase</fullName>
    </submittedName>
</protein>
<organism evidence="2 3">
    <name type="scientific">Ruminococcus turbiniformis</name>
    <dbReference type="NCBI Taxonomy" id="2881258"/>
    <lineage>
        <taxon>Bacteria</taxon>
        <taxon>Bacillati</taxon>
        <taxon>Bacillota</taxon>
        <taxon>Clostridia</taxon>
        <taxon>Eubacteriales</taxon>
        <taxon>Oscillospiraceae</taxon>
        <taxon>Ruminococcus</taxon>
    </lineage>
</organism>
<keyword evidence="3" id="KW-1185">Reference proteome</keyword>
<dbReference type="InterPro" id="IPR016181">
    <property type="entry name" value="Acyl_CoA_acyltransferase"/>
</dbReference>
<name>A0ABS8FWI8_9FIRM</name>
<dbReference type="RefSeq" id="WP_227707456.1">
    <property type="nucleotide sequence ID" value="NZ_JAJEQX010000011.1"/>
</dbReference>
<feature type="domain" description="N-acetyltransferase" evidence="1">
    <location>
        <begin position="7"/>
        <end position="168"/>
    </location>
</feature>
<dbReference type="InterPro" id="IPR000182">
    <property type="entry name" value="GNAT_dom"/>
</dbReference>
<evidence type="ECO:0000313" key="3">
    <source>
        <dbReference type="Proteomes" id="UP001198151"/>
    </source>
</evidence>
<dbReference type="PROSITE" id="PS51186">
    <property type="entry name" value="GNAT"/>
    <property type="match status" value="1"/>
</dbReference>
<evidence type="ECO:0000259" key="1">
    <source>
        <dbReference type="PROSITE" id="PS51186"/>
    </source>
</evidence>
<sequence>MNNTEFSAKRAVTDEQIQQIAELAVVIWNEHFTPIIGKKQVDYMVEKFQSYPALKGQISEGYEYYQLYNGDEFCGYIGIHPDSDGRLFLSKLYIKKECRGRHLATKAFHFLKDLCEKRGYPAIWLTCNKYNEDSLAVYRHLGFETIDTQEADIGGGFIMDDYIMEYRM</sequence>
<dbReference type="EMBL" id="JAJEQX010000011">
    <property type="protein sequence ID" value="MCC2254312.1"/>
    <property type="molecule type" value="Genomic_DNA"/>
</dbReference>
<dbReference type="SUPFAM" id="SSF55729">
    <property type="entry name" value="Acyl-CoA N-acyltransferases (Nat)"/>
    <property type="match status" value="1"/>
</dbReference>
<dbReference type="CDD" id="cd04301">
    <property type="entry name" value="NAT_SF"/>
    <property type="match status" value="1"/>
</dbReference>
<proteinExistence type="predicted"/>
<evidence type="ECO:0000313" key="2">
    <source>
        <dbReference type="EMBL" id="MCC2254312.1"/>
    </source>
</evidence>
<gene>
    <name evidence="2" type="ORF">LKD70_07715</name>
</gene>